<dbReference type="EMBL" id="JAUHHV010000001">
    <property type="protein sequence ID" value="KAK1439918.1"/>
    <property type="molecule type" value="Genomic_DNA"/>
</dbReference>
<gene>
    <name evidence="1" type="ORF">QVD17_05743</name>
</gene>
<dbReference type="AlphaFoldDB" id="A0AAD8LEW8"/>
<dbReference type="Proteomes" id="UP001229421">
    <property type="component" value="Unassembled WGS sequence"/>
</dbReference>
<organism evidence="1 2">
    <name type="scientific">Tagetes erecta</name>
    <name type="common">African marigold</name>
    <dbReference type="NCBI Taxonomy" id="13708"/>
    <lineage>
        <taxon>Eukaryota</taxon>
        <taxon>Viridiplantae</taxon>
        <taxon>Streptophyta</taxon>
        <taxon>Embryophyta</taxon>
        <taxon>Tracheophyta</taxon>
        <taxon>Spermatophyta</taxon>
        <taxon>Magnoliopsida</taxon>
        <taxon>eudicotyledons</taxon>
        <taxon>Gunneridae</taxon>
        <taxon>Pentapetalae</taxon>
        <taxon>asterids</taxon>
        <taxon>campanulids</taxon>
        <taxon>Asterales</taxon>
        <taxon>Asteraceae</taxon>
        <taxon>Asteroideae</taxon>
        <taxon>Heliantheae alliance</taxon>
        <taxon>Tageteae</taxon>
        <taxon>Tagetes</taxon>
    </lineage>
</organism>
<keyword evidence="2" id="KW-1185">Reference proteome</keyword>
<reference evidence="1" key="1">
    <citation type="journal article" date="2023" name="bioRxiv">
        <title>Improved chromosome-level genome assembly for marigold (Tagetes erecta).</title>
        <authorList>
            <person name="Jiang F."/>
            <person name="Yuan L."/>
            <person name="Wang S."/>
            <person name="Wang H."/>
            <person name="Xu D."/>
            <person name="Wang A."/>
            <person name="Fan W."/>
        </authorList>
    </citation>
    <scope>NUCLEOTIDE SEQUENCE</scope>
    <source>
        <strain evidence="1">WSJ</strain>
        <tissue evidence="1">Leaf</tissue>
    </source>
</reference>
<protein>
    <submittedName>
        <fullName evidence="1">Uncharacterized protein</fullName>
    </submittedName>
</protein>
<accession>A0AAD8LEW8</accession>
<evidence type="ECO:0000313" key="1">
    <source>
        <dbReference type="EMBL" id="KAK1439918.1"/>
    </source>
</evidence>
<evidence type="ECO:0000313" key="2">
    <source>
        <dbReference type="Proteomes" id="UP001229421"/>
    </source>
</evidence>
<sequence length="135" mass="15409">MAADPKHYQSYQHTPPHLARAFASFYILNLFKNNSYNILRSCLFESVQPLNLTDSEVGYGSDCLGGRAGLTESDVISERRSDRIRRWLVSEQDLKELCDEGSDHVKVEGTTCATKEEEEDERTCWAAVEFLKSER</sequence>
<comment type="caution">
    <text evidence="1">The sequence shown here is derived from an EMBL/GenBank/DDBJ whole genome shotgun (WGS) entry which is preliminary data.</text>
</comment>
<proteinExistence type="predicted"/>
<name>A0AAD8LEW8_TARER</name>